<comment type="subcellular location">
    <subcellularLocation>
        <location evidence="7">Cytoplasm</location>
    </subcellularLocation>
</comment>
<dbReference type="GO" id="GO:0140096">
    <property type="term" value="F:catalytic activity, acting on a protein"/>
    <property type="evidence" value="ECO:0007669"/>
    <property type="project" value="UniProtKB-ARBA"/>
</dbReference>
<feature type="site" description="Important for tRNA non-discrimination" evidence="7">
    <location>
        <position position="38"/>
    </location>
</feature>
<evidence type="ECO:0000313" key="9">
    <source>
        <dbReference type="EMBL" id="SFR03026.1"/>
    </source>
</evidence>
<keyword evidence="6 7" id="KW-0030">Aminoacyl-tRNA synthetase</keyword>
<dbReference type="InterPro" id="IPR004524">
    <property type="entry name" value="Asp-tRNA-ligase_1"/>
</dbReference>
<dbReference type="InterPro" id="IPR004364">
    <property type="entry name" value="Aa-tRNA-synt_II"/>
</dbReference>
<name>A0A1I6DC41_9FIRM</name>
<feature type="binding site" evidence="7">
    <location>
        <position position="237"/>
    </location>
    <ligand>
        <name>ATP</name>
        <dbReference type="ChEBI" id="CHEBI:30616"/>
    </ligand>
</feature>
<evidence type="ECO:0000256" key="1">
    <source>
        <dbReference type="ARBA" id="ARBA00006303"/>
    </source>
</evidence>
<dbReference type="InterPro" id="IPR006195">
    <property type="entry name" value="aa-tRNA-synth_II"/>
</dbReference>
<dbReference type="CDD" id="cd04317">
    <property type="entry name" value="EcAspRS_like_N"/>
    <property type="match status" value="1"/>
</dbReference>
<dbReference type="PRINTS" id="PR01042">
    <property type="entry name" value="TRNASYNTHASP"/>
</dbReference>
<feature type="binding site" evidence="7">
    <location>
        <position position="496"/>
    </location>
    <ligand>
        <name>L-aspartate</name>
        <dbReference type="ChEBI" id="CHEBI:29991"/>
    </ligand>
</feature>
<dbReference type="Gene3D" id="3.30.930.10">
    <property type="entry name" value="Bira Bifunctional Protein, Domain 2"/>
    <property type="match status" value="1"/>
</dbReference>
<dbReference type="CDD" id="cd00777">
    <property type="entry name" value="AspRS_core"/>
    <property type="match status" value="1"/>
</dbReference>
<comment type="subunit">
    <text evidence="7">Homodimer.</text>
</comment>
<comment type="caution">
    <text evidence="7">Lacks conserved residue(s) required for the propagation of feature annotation.</text>
</comment>
<dbReference type="InterPro" id="IPR029351">
    <property type="entry name" value="GAD_dom"/>
</dbReference>
<sequence>MFESMHGLSRTHYCGELSAGENGQTVTLTGWVDTRRDHGGLIFVDLRDRTGIVQVVFSPDINKESFAKAEGVRSEYVLAVVGRVSVRPEESVNPNISTGEIEVLVDELRILNKAKTPPFYIEDGVDVDENLRLRYRYLDLRRPEMQRAMMMRNRAAKSVRDFLDEHGFWEIETPMLTRSTPEGARDYLVPSRLNPGRFYALPQSPQLFKQILMVAGMDRYYQIVRCFRDEDLRADRQPEFTQVDLEMSFVDVEDVLSLMEKMIARLCRDTIGIEVTTPFPRLTYREAMDRYGSDKPDTRFGMELVDITDVAAGCGFKVFTSAVENGGQVRGINARGCGSYSRKDIDELTKFAAIYRARGLAYFIVTAEGVKSPIAKFFNEQEITSILERFKAEEGDLLLFVADQPDVVAASLGALRLHLAERLNLIPADQFNFLWVTDFPLLEYDGEEQRWVAMHHPFTSPREEDLPFLQSDPGKVRARAYDMVLNGIEIGGGSIRIHRRDVQEMMFDAIGLTKEEAREKFGFMLEAFEYGTPPHGGIAFGFDRLVMLLLGRKTIRDVIPFPKTQSAADLMTMAPGPVDERQLKELYIKTTVKKTTEKK</sequence>
<gene>
    <name evidence="7" type="primary">aspS</name>
    <name evidence="9" type="ORF">SAMN05660706_108121</name>
</gene>
<evidence type="ECO:0000256" key="6">
    <source>
        <dbReference type="ARBA" id="ARBA00023146"/>
    </source>
</evidence>
<evidence type="ECO:0000259" key="8">
    <source>
        <dbReference type="PROSITE" id="PS50862"/>
    </source>
</evidence>
<dbReference type="NCBIfam" id="NF001750">
    <property type="entry name" value="PRK00476.1"/>
    <property type="match status" value="1"/>
</dbReference>
<dbReference type="GO" id="GO:0005737">
    <property type="term" value="C:cytoplasm"/>
    <property type="evidence" value="ECO:0007669"/>
    <property type="project" value="UniProtKB-SubCell"/>
</dbReference>
<dbReference type="NCBIfam" id="TIGR00459">
    <property type="entry name" value="aspS_bact"/>
    <property type="match status" value="1"/>
</dbReference>
<dbReference type="Pfam" id="PF01336">
    <property type="entry name" value="tRNA_anti-codon"/>
    <property type="match status" value="1"/>
</dbReference>
<protein>
    <recommendedName>
        <fullName evidence="7">Aspartate--tRNA(Asp/Asn) ligase</fullName>
        <ecNumber evidence="7">6.1.1.23</ecNumber>
    </recommendedName>
    <alternativeName>
        <fullName evidence="7">Aspartyl-tRNA synthetase</fullName>
        <shortName evidence="7">AspRS</shortName>
    </alternativeName>
    <alternativeName>
        <fullName evidence="7">Non-discriminating aspartyl-tRNA synthetase</fullName>
        <shortName evidence="7">ND-AspRS</shortName>
    </alternativeName>
</protein>
<dbReference type="Pfam" id="PF02938">
    <property type="entry name" value="GAD"/>
    <property type="match status" value="1"/>
</dbReference>
<evidence type="ECO:0000256" key="7">
    <source>
        <dbReference type="HAMAP-Rule" id="MF_00044"/>
    </source>
</evidence>
<dbReference type="Gene3D" id="3.30.1360.30">
    <property type="entry name" value="GAD-like domain"/>
    <property type="match status" value="1"/>
</dbReference>
<dbReference type="Proteomes" id="UP000199584">
    <property type="component" value="Unassembled WGS sequence"/>
</dbReference>
<dbReference type="GO" id="GO:0006422">
    <property type="term" value="P:aspartyl-tRNA aminoacylation"/>
    <property type="evidence" value="ECO:0007669"/>
    <property type="project" value="UniProtKB-UniRule"/>
</dbReference>
<dbReference type="AlphaFoldDB" id="A0A1I6DC41"/>
<comment type="catalytic activity">
    <reaction evidence="7">
        <text>tRNA(Asx) + L-aspartate + ATP = L-aspartyl-tRNA(Asx) + AMP + diphosphate</text>
        <dbReference type="Rhea" id="RHEA:18349"/>
        <dbReference type="Rhea" id="RHEA-COMP:9710"/>
        <dbReference type="Rhea" id="RHEA-COMP:9711"/>
        <dbReference type="ChEBI" id="CHEBI:29991"/>
        <dbReference type="ChEBI" id="CHEBI:30616"/>
        <dbReference type="ChEBI" id="CHEBI:33019"/>
        <dbReference type="ChEBI" id="CHEBI:78442"/>
        <dbReference type="ChEBI" id="CHEBI:78516"/>
        <dbReference type="ChEBI" id="CHEBI:456215"/>
        <dbReference type="EC" id="6.1.1.23"/>
    </reaction>
</comment>
<keyword evidence="10" id="KW-1185">Reference proteome</keyword>
<dbReference type="PANTHER" id="PTHR22594">
    <property type="entry name" value="ASPARTYL/LYSYL-TRNA SYNTHETASE"/>
    <property type="match status" value="1"/>
</dbReference>
<evidence type="ECO:0000256" key="4">
    <source>
        <dbReference type="ARBA" id="ARBA00022840"/>
    </source>
</evidence>
<dbReference type="SUPFAM" id="SSF50249">
    <property type="entry name" value="Nucleic acid-binding proteins"/>
    <property type="match status" value="1"/>
</dbReference>
<feature type="binding site" evidence="7">
    <location>
        <position position="455"/>
    </location>
    <ligand>
        <name>L-aspartate</name>
        <dbReference type="ChEBI" id="CHEBI:29991"/>
    </ligand>
</feature>
<dbReference type="EC" id="6.1.1.23" evidence="7"/>
<keyword evidence="5 7" id="KW-0648">Protein biosynthesis</keyword>
<keyword evidence="3 7" id="KW-0547">Nucleotide-binding</keyword>
<proteinExistence type="inferred from homology"/>
<evidence type="ECO:0000256" key="2">
    <source>
        <dbReference type="ARBA" id="ARBA00022598"/>
    </source>
</evidence>
<keyword evidence="4 7" id="KW-0067">ATP-binding</keyword>
<feature type="binding site" evidence="7">
    <location>
        <position position="489"/>
    </location>
    <ligand>
        <name>ATP</name>
        <dbReference type="ChEBI" id="CHEBI:30616"/>
    </ligand>
</feature>
<dbReference type="HAMAP" id="MF_00044">
    <property type="entry name" value="Asp_tRNA_synth_type1"/>
    <property type="match status" value="1"/>
</dbReference>
<feature type="domain" description="Aminoacyl-transfer RNA synthetases class-II family profile" evidence="8">
    <location>
        <begin position="151"/>
        <end position="560"/>
    </location>
</feature>
<dbReference type="GO" id="GO:0016740">
    <property type="term" value="F:transferase activity"/>
    <property type="evidence" value="ECO:0007669"/>
    <property type="project" value="UniProtKB-ARBA"/>
</dbReference>
<dbReference type="Gene3D" id="2.40.50.140">
    <property type="entry name" value="Nucleic acid-binding proteins"/>
    <property type="match status" value="1"/>
</dbReference>
<comment type="similarity">
    <text evidence="1 7">Belongs to the class-II aminoacyl-tRNA synthetase family. Type 1 subfamily.</text>
</comment>
<feature type="binding site" evidence="7">
    <location>
        <position position="182"/>
    </location>
    <ligand>
        <name>L-aspartate</name>
        <dbReference type="ChEBI" id="CHEBI:29991"/>
    </ligand>
</feature>
<reference evidence="10" key="1">
    <citation type="submission" date="2016-10" db="EMBL/GenBank/DDBJ databases">
        <authorList>
            <person name="Varghese N."/>
            <person name="Submissions S."/>
        </authorList>
    </citation>
    <scope>NUCLEOTIDE SEQUENCE [LARGE SCALE GENOMIC DNA]</scope>
    <source>
        <strain evidence="10">DSM 3669</strain>
    </source>
</reference>
<dbReference type="STRING" id="39060.SAMN05660706_108121"/>
<dbReference type="GO" id="GO:0004815">
    <property type="term" value="F:aspartate-tRNA ligase activity"/>
    <property type="evidence" value="ECO:0007669"/>
    <property type="project" value="UniProtKB-UniRule"/>
</dbReference>
<accession>A0A1I6DC41</accession>
<organism evidence="9 10">
    <name type="scientific">Desulfoscipio geothermicus DSM 3669</name>
    <dbReference type="NCBI Taxonomy" id="1121426"/>
    <lineage>
        <taxon>Bacteria</taxon>
        <taxon>Bacillati</taxon>
        <taxon>Bacillota</taxon>
        <taxon>Clostridia</taxon>
        <taxon>Eubacteriales</taxon>
        <taxon>Desulfallaceae</taxon>
        <taxon>Desulfoscipio</taxon>
    </lineage>
</organism>
<feature type="binding site" evidence="7">
    <location>
        <begin position="228"/>
        <end position="230"/>
    </location>
    <ligand>
        <name>ATP</name>
        <dbReference type="ChEBI" id="CHEBI:30616"/>
    </ligand>
</feature>
<dbReference type="EMBL" id="FOYM01000008">
    <property type="protein sequence ID" value="SFR03026.1"/>
    <property type="molecule type" value="Genomic_DNA"/>
</dbReference>
<dbReference type="GO" id="GO:0050560">
    <property type="term" value="F:aspartate-tRNA(Asn) ligase activity"/>
    <property type="evidence" value="ECO:0007669"/>
    <property type="project" value="UniProtKB-EC"/>
</dbReference>
<dbReference type="GO" id="GO:0005524">
    <property type="term" value="F:ATP binding"/>
    <property type="evidence" value="ECO:0007669"/>
    <property type="project" value="UniProtKB-UniRule"/>
</dbReference>
<dbReference type="InterPro" id="IPR045864">
    <property type="entry name" value="aa-tRNA-synth_II/BPL/LPL"/>
</dbReference>
<keyword evidence="2 7" id="KW-0436">Ligase</keyword>
<dbReference type="InterPro" id="IPR012340">
    <property type="entry name" value="NA-bd_OB-fold"/>
</dbReference>
<dbReference type="SUPFAM" id="SSF55681">
    <property type="entry name" value="Class II aaRS and biotin synthetases"/>
    <property type="match status" value="1"/>
</dbReference>
<feature type="region of interest" description="Aspartate" evidence="7">
    <location>
        <begin position="206"/>
        <end position="209"/>
    </location>
</feature>
<dbReference type="RefSeq" id="WP_092482683.1">
    <property type="nucleotide sequence ID" value="NZ_FOYM01000008.1"/>
</dbReference>
<dbReference type="InterPro" id="IPR004115">
    <property type="entry name" value="GAD-like_sf"/>
</dbReference>
<evidence type="ECO:0000256" key="5">
    <source>
        <dbReference type="ARBA" id="ARBA00022917"/>
    </source>
</evidence>
<keyword evidence="7" id="KW-0963">Cytoplasm</keyword>
<dbReference type="PANTHER" id="PTHR22594:SF5">
    <property type="entry name" value="ASPARTATE--TRNA LIGASE, MITOCHONDRIAL"/>
    <property type="match status" value="1"/>
</dbReference>
<dbReference type="InterPro" id="IPR002312">
    <property type="entry name" value="Asp/Asn-tRNA-synth_IIb"/>
</dbReference>
<dbReference type="GO" id="GO:0003676">
    <property type="term" value="F:nucleic acid binding"/>
    <property type="evidence" value="ECO:0007669"/>
    <property type="project" value="InterPro"/>
</dbReference>
<dbReference type="Pfam" id="PF00152">
    <property type="entry name" value="tRNA-synt_2"/>
    <property type="match status" value="1"/>
</dbReference>
<dbReference type="PROSITE" id="PS50862">
    <property type="entry name" value="AA_TRNA_LIGASE_II"/>
    <property type="match status" value="1"/>
</dbReference>
<dbReference type="InterPro" id="IPR047090">
    <property type="entry name" value="AspRS_core"/>
</dbReference>
<dbReference type="OrthoDB" id="9802326at2"/>
<dbReference type="SUPFAM" id="SSF55261">
    <property type="entry name" value="GAD domain-like"/>
    <property type="match status" value="1"/>
</dbReference>
<feature type="binding site" evidence="7">
    <location>
        <begin position="541"/>
        <end position="544"/>
    </location>
    <ligand>
        <name>ATP</name>
        <dbReference type="ChEBI" id="CHEBI:30616"/>
    </ligand>
</feature>
<dbReference type="InterPro" id="IPR004365">
    <property type="entry name" value="NA-bd_OB_tRNA"/>
</dbReference>
<evidence type="ECO:0000313" key="10">
    <source>
        <dbReference type="Proteomes" id="UP000199584"/>
    </source>
</evidence>
<dbReference type="InterPro" id="IPR047089">
    <property type="entry name" value="Asp-tRNA-ligase_1_N"/>
</dbReference>
<comment type="function">
    <text evidence="7">Aspartyl-tRNA synthetase with relaxed tRNA specificity since it is able to aspartylate not only its cognate tRNA(Asp) but also tRNA(Asn). Reaction proceeds in two steps: L-aspartate is first activated by ATP to form Asp-AMP and then transferred to the acceptor end of tRNA(Asp/Asn).</text>
</comment>
<evidence type="ECO:0000256" key="3">
    <source>
        <dbReference type="ARBA" id="ARBA00022741"/>
    </source>
</evidence>
<feature type="binding site" evidence="7">
    <location>
        <position position="228"/>
    </location>
    <ligand>
        <name>L-aspartate</name>
        <dbReference type="ChEBI" id="CHEBI:29991"/>
    </ligand>
</feature>